<feature type="transmembrane region" description="Helical" evidence="6">
    <location>
        <begin position="135"/>
        <end position="155"/>
    </location>
</feature>
<keyword evidence="3 6" id="KW-0812">Transmembrane</keyword>
<dbReference type="PANTHER" id="PTHR21346">
    <property type="entry name" value="FUN14 DOMAIN CONTAINING"/>
    <property type="match status" value="1"/>
</dbReference>
<evidence type="ECO:0008006" key="9">
    <source>
        <dbReference type="Google" id="ProtNLM"/>
    </source>
</evidence>
<comment type="similarity">
    <text evidence="2">Belongs to the FUN14 family.</text>
</comment>
<evidence type="ECO:0000256" key="4">
    <source>
        <dbReference type="ARBA" id="ARBA00022989"/>
    </source>
</evidence>
<keyword evidence="8" id="KW-1185">Reference proteome</keyword>
<dbReference type="EMBL" id="KN826646">
    <property type="protein sequence ID" value="KIK78270.1"/>
    <property type="molecule type" value="Genomic_DNA"/>
</dbReference>
<evidence type="ECO:0000313" key="8">
    <source>
        <dbReference type="Proteomes" id="UP000054538"/>
    </source>
</evidence>
<keyword evidence="4 6" id="KW-1133">Transmembrane helix</keyword>
<evidence type="ECO:0000256" key="1">
    <source>
        <dbReference type="ARBA" id="ARBA00004370"/>
    </source>
</evidence>
<evidence type="ECO:0000256" key="5">
    <source>
        <dbReference type="ARBA" id="ARBA00023136"/>
    </source>
</evidence>
<dbReference type="InParanoid" id="A0A0D0DJG1"/>
<name>A0A0D0DJG1_9AGAM</name>
<gene>
    <name evidence="7" type="ORF">PAXRUDRAFT_834642</name>
</gene>
<accession>A0A0D0DJG1</accession>
<dbReference type="AlphaFoldDB" id="A0A0D0DJG1"/>
<evidence type="ECO:0000256" key="2">
    <source>
        <dbReference type="ARBA" id="ARBA00009160"/>
    </source>
</evidence>
<dbReference type="Proteomes" id="UP000054538">
    <property type="component" value="Unassembled WGS sequence"/>
</dbReference>
<organism evidence="7 8">
    <name type="scientific">Paxillus rubicundulus Ve08.2h10</name>
    <dbReference type="NCBI Taxonomy" id="930991"/>
    <lineage>
        <taxon>Eukaryota</taxon>
        <taxon>Fungi</taxon>
        <taxon>Dikarya</taxon>
        <taxon>Basidiomycota</taxon>
        <taxon>Agaricomycotina</taxon>
        <taxon>Agaricomycetes</taxon>
        <taxon>Agaricomycetidae</taxon>
        <taxon>Boletales</taxon>
        <taxon>Paxilineae</taxon>
        <taxon>Paxillaceae</taxon>
        <taxon>Paxillus</taxon>
    </lineage>
</organism>
<dbReference type="PANTHER" id="PTHR21346:SF10">
    <property type="entry name" value="TRANSMEMBRANE PROTEIN"/>
    <property type="match status" value="1"/>
</dbReference>
<dbReference type="STRING" id="930991.A0A0D0DJG1"/>
<evidence type="ECO:0000313" key="7">
    <source>
        <dbReference type="EMBL" id="KIK78270.1"/>
    </source>
</evidence>
<dbReference type="Pfam" id="PF04930">
    <property type="entry name" value="FUN14"/>
    <property type="match status" value="1"/>
</dbReference>
<keyword evidence="5 6" id="KW-0472">Membrane</keyword>
<evidence type="ECO:0000256" key="6">
    <source>
        <dbReference type="SAM" id="Phobius"/>
    </source>
</evidence>
<sequence>MASSFLLRMHVGLRPHLTQTSSILRQATVRTFTINPLPLRPALNAQKPGVLTLITRDSRQRFALLLTATGIAGAALGISSFTTPATLHCDDVSPPQISPPLPPPPQSSVNPYELTFGTICGLCTGVFVKKGTRMAAFLVGGVFVLLQYLGSMSLVKVDWPAMASRFENLFYATDVRGKMTPPTIGSLWRWIIDFLTADFQPRASFIAGFALGLRVG</sequence>
<dbReference type="HOGENOM" id="CLU_095425_0_0_1"/>
<protein>
    <recommendedName>
        <fullName evidence="9">FUN14 domain-containing protein</fullName>
    </recommendedName>
</protein>
<comment type="subcellular location">
    <subcellularLocation>
        <location evidence="1">Membrane</location>
    </subcellularLocation>
</comment>
<proteinExistence type="inferred from homology"/>
<reference evidence="8" key="2">
    <citation type="submission" date="2015-01" db="EMBL/GenBank/DDBJ databases">
        <title>Evolutionary Origins and Diversification of the Mycorrhizal Mutualists.</title>
        <authorList>
            <consortium name="DOE Joint Genome Institute"/>
            <consortium name="Mycorrhizal Genomics Consortium"/>
            <person name="Kohler A."/>
            <person name="Kuo A."/>
            <person name="Nagy L.G."/>
            <person name="Floudas D."/>
            <person name="Copeland A."/>
            <person name="Barry K.W."/>
            <person name="Cichocki N."/>
            <person name="Veneault-Fourrey C."/>
            <person name="LaButti K."/>
            <person name="Lindquist E.A."/>
            <person name="Lipzen A."/>
            <person name="Lundell T."/>
            <person name="Morin E."/>
            <person name="Murat C."/>
            <person name="Riley R."/>
            <person name="Ohm R."/>
            <person name="Sun H."/>
            <person name="Tunlid A."/>
            <person name="Henrissat B."/>
            <person name="Grigoriev I.V."/>
            <person name="Hibbett D.S."/>
            <person name="Martin F."/>
        </authorList>
    </citation>
    <scope>NUCLEOTIDE SEQUENCE [LARGE SCALE GENOMIC DNA]</scope>
    <source>
        <strain evidence="8">Ve08.2h10</strain>
    </source>
</reference>
<dbReference type="InterPro" id="IPR007014">
    <property type="entry name" value="FUN14"/>
</dbReference>
<evidence type="ECO:0000256" key="3">
    <source>
        <dbReference type="ARBA" id="ARBA00022692"/>
    </source>
</evidence>
<feature type="transmembrane region" description="Helical" evidence="6">
    <location>
        <begin position="62"/>
        <end position="81"/>
    </location>
</feature>
<reference evidence="7 8" key="1">
    <citation type="submission" date="2014-04" db="EMBL/GenBank/DDBJ databases">
        <authorList>
            <consortium name="DOE Joint Genome Institute"/>
            <person name="Kuo A."/>
            <person name="Kohler A."/>
            <person name="Jargeat P."/>
            <person name="Nagy L.G."/>
            <person name="Floudas D."/>
            <person name="Copeland A."/>
            <person name="Barry K.W."/>
            <person name="Cichocki N."/>
            <person name="Veneault-Fourrey C."/>
            <person name="LaButti K."/>
            <person name="Lindquist E.A."/>
            <person name="Lipzen A."/>
            <person name="Lundell T."/>
            <person name="Morin E."/>
            <person name="Murat C."/>
            <person name="Sun H."/>
            <person name="Tunlid A."/>
            <person name="Henrissat B."/>
            <person name="Grigoriev I.V."/>
            <person name="Hibbett D.S."/>
            <person name="Martin F."/>
            <person name="Nordberg H.P."/>
            <person name="Cantor M.N."/>
            <person name="Hua S.X."/>
        </authorList>
    </citation>
    <scope>NUCLEOTIDE SEQUENCE [LARGE SCALE GENOMIC DNA]</scope>
    <source>
        <strain evidence="7 8">Ve08.2h10</strain>
    </source>
</reference>
<dbReference type="GO" id="GO:0016020">
    <property type="term" value="C:membrane"/>
    <property type="evidence" value="ECO:0007669"/>
    <property type="project" value="UniProtKB-SubCell"/>
</dbReference>
<dbReference type="OrthoDB" id="163794at2759"/>